<dbReference type="Ensembl" id="ENSSFAT00005025326.1">
    <property type="protein sequence ID" value="ENSSFAP00005024346.1"/>
    <property type="gene ID" value="ENSSFAG00005012541.1"/>
</dbReference>
<evidence type="ECO:0000256" key="7">
    <source>
        <dbReference type="ARBA" id="ARBA00023136"/>
    </source>
</evidence>
<evidence type="ECO:0000256" key="2">
    <source>
        <dbReference type="ARBA" id="ARBA00004414"/>
    </source>
</evidence>
<dbReference type="InParanoid" id="A0A672H5J5"/>
<keyword evidence="7" id="KW-0472">Membrane</keyword>
<feature type="region of interest" description="Disordered" evidence="8">
    <location>
        <begin position="1"/>
        <end position="48"/>
    </location>
</feature>
<comment type="similarity">
    <text evidence="4">Belongs to the CDIP1/LITAF family.</text>
</comment>
<dbReference type="GO" id="GO:0098560">
    <property type="term" value="C:cytoplasmic side of late endosome membrane"/>
    <property type="evidence" value="ECO:0007669"/>
    <property type="project" value="TreeGrafter"/>
</dbReference>
<dbReference type="Pfam" id="PF10601">
    <property type="entry name" value="zf-LITAF-like"/>
    <property type="match status" value="1"/>
</dbReference>
<protein>
    <recommendedName>
        <fullName evidence="9">LITAF domain-containing protein</fullName>
    </recommendedName>
</protein>
<evidence type="ECO:0000256" key="8">
    <source>
        <dbReference type="SAM" id="MobiDB-lite"/>
    </source>
</evidence>
<dbReference type="GO" id="GO:0098574">
    <property type="term" value="C:cytoplasmic side of lysosomal membrane"/>
    <property type="evidence" value="ECO:0007669"/>
    <property type="project" value="TreeGrafter"/>
</dbReference>
<keyword evidence="11" id="KW-1185">Reference proteome</keyword>
<keyword evidence="6" id="KW-0862">Zinc</keyword>
<accession>A0A672H5J5</accession>
<evidence type="ECO:0000256" key="5">
    <source>
        <dbReference type="ARBA" id="ARBA00022723"/>
    </source>
</evidence>
<reference evidence="10" key="2">
    <citation type="submission" date="2025-08" db="UniProtKB">
        <authorList>
            <consortium name="Ensembl"/>
        </authorList>
    </citation>
    <scope>IDENTIFICATION</scope>
</reference>
<dbReference type="PANTHER" id="PTHR23292:SF46">
    <property type="entry name" value="LIPOPOLYSACCHARIDE-INDUCED TUMOR NECROSIS FACTOR-ALPHA FACTOR HOMOLOG"/>
    <property type="match status" value="1"/>
</dbReference>
<evidence type="ECO:0000313" key="11">
    <source>
        <dbReference type="Proteomes" id="UP000472267"/>
    </source>
</evidence>
<name>A0A672H5J5_SALFA</name>
<dbReference type="GO" id="GO:0008270">
    <property type="term" value="F:zinc ion binding"/>
    <property type="evidence" value="ECO:0007669"/>
    <property type="project" value="TreeGrafter"/>
</dbReference>
<dbReference type="InterPro" id="IPR037519">
    <property type="entry name" value="LITAF_fam"/>
</dbReference>
<reference evidence="10" key="1">
    <citation type="submission" date="2019-06" db="EMBL/GenBank/DDBJ databases">
        <authorList>
            <consortium name="Wellcome Sanger Institute Data Sharing"/>
        </authorList>
    </citation>
    <scope>NUCLEOTIDE SEQUENCE [LARGE SCALE GENOMIC DNA]</scope>
</reference>
<dbReference type="PANTHER" id="PTHR23292">
    <property type="entry name" value="LIPOPOLYSACCHARIDE-INDUCED TUMOR NECROSIS FACTOR-ALPHA FACTOR"/>
    <property type="match status" value="1"/>
</dbReference>
<comment type="subcellular location">
    <subcellularLocation>
        <location evidence="1">Endosome membrane</location>
        <topology evidence="1">Peripheral membrane protein</topology>
        <orientation evidence="1">Cytoplasmic side</orientation>
    </subcellularLocation>
    <subcellularLocation>
        <location evidence="2">Late endosome membrane</location>
    </subcellularLocation>
    <subcellularLocation>
        <location evidence="3">Lysosome membrane</location>
        <topology evidence="3">Peripheral membrane protein</topology>
        <orientation evidence="3">Cytoplasmic side</orientation>
    </subcellularLocation>
</comment>
<dbReference type="PROSITE" id="PS51837">
    <property type="entry name" value="LITAF"/>
    <property type="match status" value="1"/>
</dbReference>
<evidence type="ECO:0000256" key="3">
    <source>
        <dbReference type="ARBA" id="ARBA00004630"/>
    </source>
</evidence>
<sequence>MSDGGPTPQPEKSTQQAPPYPGPPLKDGGPMLQPEKSLQEGIFPDVPSPPAYEGLLTRVIAAPPPQDAPKRVVCQHCMQSVVTNVEHTSGLLTWLACGGLTLVGCIPCCCIPFCADSCQDIEHRCPACKGLISVHKRL</sequence>
<dbReference type="GO" id="GO:0005634">
    <property type="term" value="C:nucleus"/>
    <property type="evidence" value="ECO:0007669"/>
    <property type="project" value="TreeGrafter"/>
</dbReference>
<evidence type="ECO:0000256" key="1">
    <source>
        <dbReference type="ARBA" id="ARBA00004125"/>
    </source>
</evidence>
<evidence type="ECO:0000256" key="4">
    <source>
        <dbReference type="ARBA" id="ARBA00005975"/>
    </source>
</evidence>
<reference evidence="10" key="3">
    <citation type="submission" date="2025-09" db="UniProtKB">
        <authorList>
            <consortium name="Ensembl"/>
        </authorList>
    </citation>
    <scope>IDENTIFICATION</scope>
</reference>
<proteinExistence type="inferred from homology"/>
<evidence type="ECO:0000313" key="10">
    <source>
        <dbReference type="Ensembl" id="ENSSFAP00005024346.1"/>
    </source>
</evidence>
<feature type="domain" description="LITAF" evidence="9">
    <location>
        <begin position="56"/>
        <end position="137"/>
    </location>
</feature>
<dbReference type="AlphaFoldDB" id="A0A672H5J5"/>
<evidence type="ECO:0000256" key="6">
    <source>
        <dbReference type="ARBA" id="ARBA00022833"/>
    </source>
</evidence>
<dbReference type="OMA" id="PMVMYEP"/>
<dbReference type="Proteomes" id="UP000472267">
    <property type="component" value="Chromosome 14"/>
</dbReference>
<organism evidence="10 11">
    <name type="scientific">Salarias fasciatus</name>
    <name type="common">Jewelled blenny</name>
    <name type="synonym">Blennius fasciatus</name>
    <dbReference type="NCBI Taxonomy" id="181472"/>
    <lineage>
        <taxon>Eukaryota</taxon>
        <taxon>Metazoa</taxon>
        <taxon>Chordata</taxon>
        <taxon>Craniata</taxon>
        <taxon>Vertebrata</taxon>
        <taxon>Euteleostomi</taxon>
        <taxon>Actinopterygii</taxon>
        <taxon>Neopterygii</taxon>
        <taxon>Teleostei</taxon>
        <taxon>Neoteleostei</taxon>
        <taxon>Acanthomorphata</taxon>
        <taxon>Ovalentaria</taxon>
        <taxon>Blenniimorphae</taxon>
        <taxon>Blenniiformes</taxon>
        <taxon>Blennioidei</taxon>
        <taxon>Blenniidae</taxon>
        <taxon>Salariinae</taxon>
        <taxon>Salarias</taxon>
    </lineage>
</organism>
<dbReference type="SMART" id="SM00714">
    <property type="entry name" value="LITAF"/>
    <property type="match status" value="1"/>
</dbReference>
<keyword evidence="5" id="KW-0479">Metal-binding</keyword>
<dbReference type="InterPro" id="IPR006629">
    <property type="entry name" value="LITAF"/>
</dbReference>
<evidence type="ECO:0000259" key="9">
    <source>
        <dbReference type="PROSITE" id="PS51837"/>
    </source>
</evidence>